<protein>
    <submittedName>
        <fullName evidence="2">Uncharacterized protein</fullName>
    </submittedName>
</protein>
<name>A0AA40FBG9_9PEZI</name>
<proteinExistence type="predicted"/>
<dbReference type="Proteomes" id="UP001172155">
    <property type="component" value="Unassembled WGS sequence"/>
</dbReference>
<gene>
    <name evidence="2" type="ORF">B0T18DRAFT_33366</name>
</gene>
<feature type="region of interest" description="Disordered" evidence="1">
    <location>
        <begin position="140"/>
        <end position="199"/>
    </location>
</feature>
<evidence type="ECO:0000313" key="3">
    <source>
        <dbReference type="Proteomes" id="UP001172155"/>
    </source>
</evidence>
<dbReference type="AlphaFoldDB" id="A0AA40FBG9"/>
<accession>A0AA40FBG9</accession>
<sequence>MTVDKRHSRPRAMAISRAPARQTRLKLPMPSRLQQTSKRCQISTWPSAHRSDTFLLLHISIFPSLECGCPSAVITFPSAYPYIESASRYLHCLAQDGRSSMLSRDEVHAPELRGHDNKLGVSALGSHLCNPRVSVVYQGNRSSRYRPEHSSRLTPDLAKPTHTASIKRRLPRNQSQKTTTTTPTDGQGLGLRGPKETRQRRIRWSAQSLQCVDRENIPGMNLPPLAARWPSRDSRPMIECLCTLPIHATSHHMCLPTWE</sequence>
<organism evidence="2 3">
    <name type="scientific">Schizothecium vesticola</name>
    <dbReference type="NCBI Taxonomy" id="314040"/>
    <lineage>
        <taxon>Eukaryota</taxon>
        <taxon>Fungi</taxon>
        <taxon>Dikarya</taxon>
        <taxon>Ascomycota</taxon>
        <taxon>Pezizomycotina</taxon>
        <taxon>Sordariomycetes</taxon>
        <taxon>Sordariomycetidae</taxon>
        <taxon>Sordariales</taxon>
        <taxon>Schizotheciaceae</taxon>
        <taxon>Schizothecium</taxon>
    </lineage>
</organism>
<keyword evidence="3" id="KW-1185">Reference proteome</keyword>
<reference evidence="2" key="1">
    <citation type="submission" date="2023-06" db="EMBL/GenBank/DDBJ databases">
        <title>Genome-scale phylogeny and comparative genomics of the fungal order Sordariales.</title>
        <authorList>
            <consortium name="Lawrence Berkeley National Laboratory"/>
            <person name="Hensen N."/>
            <person name="Bonometti L."/>
            <person name="Westerberg I."/>
            <person name="Brannstrom I.O."/>
            <person name="Guillou S."/>
            <person name="Cros-Aarteil S."/>
            <person name="Calhoun S."/>
            <person name="Haridas S."/>
            <person name="Kuo A."/>
            <person name="Mondo S."/>
            <person name="Pangilinan J."/>
            <person name="Riley R."/>
            <person name="LaButti K."/>
            <person name="Andreopoulos B."/>
            <person name="Lipzen A."/>
            <person name="Chen C."/>
            <person name="Yanf M."/>
            <person name="Daum C."/>
            <person name="Ng V."/>
            <person name="Clum A."/>
            <person name="Steindorff A."/>
            <person name="Ohm R."/>
            <person name="Martin F."/>
            <person name="Silar P."/>
            <person name="Natvig D."/>
            <person name="Lalanne C."/>
            <person name="Gautier V."/>
            <person name="Ament-velasquez S.L."/>
            <person name="Kruys A."/>
            <person name="Hutchinson M.I."/>
            <person name="Powell A.J."/>
            <person name="Barry K."/>
            <person name="Miller A.N."/>
            <person name="Grigoriev I.V."/>
            <person name="Debuchy R."/>
            <person name="Gladieux P."/>
            <person name="Thoren M.H."/>
            <person name="Johannesson H."/>
        </authorList>
    </citation>
    <scope>NUCLEOTIDE SEQUENCE</scope>
    <source>
        <strain evidence="2">SMH3187-1</strain>
    </source>
</reference>
<evidence type="ECO:0000313" key="2">
    <source>
        <dbReference type="EMBL" id="KAK0754236.1"/>
    </source>
</evidence>
<evidence type="ECO:0000256" key="1">
    <source>
        <dbReference type="SAM" id="MobiDB-lite"/>
    </source>
</evidence>
<comment type="caution">
    <text evidence="2">The sequence shown here is derived from an EMBL/GenBank/DDBJ whole genome shotgun (WGS) entry which is preliminary data.</text>
</comment>
<dbReference type="EMBL" id="JAUKUD010000001">
    <property type="protein sequence ID" value="KAK0754236.1"/>
    <property type="molecule type" value="Genomic_DNA"/>
</dbReference>